<dbReference type="EMBL" id="CP067140">
    <property type="protein sequence ID" value="WCR03813.1"/>
    <property type="molecule type" value="Genomic_DNA"/>
</dbReference>
<dbReference type="EMBL" id="FTOU01000014">
    <property type="protein sequence ID" value="SIT04978.1"/>
    <property type="molecule type" value="Genomic_DNA"/>
</dbReference>
<reference evidence="3 5" key="2">
    <citation type="submission" date="2021-01" db="EMBL/GenBank/DDBJ databases">
        <title>Biogeographic distribution of Paracoccus.</title>
        <authorList>
            <person name="Hollensteiner J."/>
            <person name="Leineberger J."/>
            <person name="Brinkhoff T."/>
            <person name="Daniel R."/>
        </authorList>
    </citation>
    <scope>NUCLEOTIDE SEQUENCE [LARGE SCALE GENOMIC DNA]</scope>
    <source>
        <strain evidence="3 5">DSM 18447</strain>
    </source>
</reference>
<reference evidence="2 4" key="1">
    <citation type="submission" date="2017-01" db="EMBL/GenBank/DDBJ databases">
        <authorList>
            <person name="Varghese N."/>
            <person name="Submissions S."/>
        </authorList>
    </citation>
    <scope>NUCLEOTIDE SEQUENCE [LARGE SCALE GENOMIC DNA]</scope>
    <source>
        <strain evidence="2 4">DSM 18447</strain>
    </source>
</reference>
<protein>
    <submittedName>
        <fullName evidence="2">Uncharacterized protein</fullName>
    </submittedName>
</protein>
<evidence type="ECO:0000313" key="2">
    <source>
        <dbReference type="EMBL" id="SIT04978.1"/>
    </source>
</evidence>
<sequence>MRDFFILWMERIINVVIVIGAVAVVISGLVAMFSAQGGFLQGLMVWVAGAIYLVLMGGMVYLGLGIYNNTRRTAEAIEQLNARS</sequence>
<feature type="transmembrane region" description="Helical" evidence="1">
    <location>
        <begin position="39"/>
        <end position="64"/>
    </location>
</feature>
<evidence type="ECO:0000313" key="5">
    <source>
        <dbReference type="Proteomes" id="UP001215549"/>
    </source>
</evidence>
<feature type="transmembrane region" description="Helical" evidence="1">
    <location>
        <begin position="12"/>
        <end position="33"/>
    </location>
</feature>
<keyword evidence="1" id="KW-0812">Transmembrane</keyword>
<name>A0AA46A6Y6_9RHOB</name>
<organism evidence="2 4">
    <name type="scientific">Paracoccus saliphilus</name>
    <dbReference type="NCBI Taxonomy" id="405559"/>
    <lineage>
        <taxon>Bacteria</taxon>
        <taxon>Pseudomonadati</taxon>
        <taxon>Pseudomonadota</taxon>
        <taxon>Alphaproteobacteria</taxon>
        <taxon>Rhodobacterales</taxon>
        <taxon>Paracoccaceae</taxon>
        <taxon>Paracoccus</taxon>
    </lineage>
</organism>
<gene>
    <name evidence="3" type="ORF">JHX88_03340</name>
    <name evidence="2" type="ORF">SAMN05421772_11452</name>
</gene>
<evidence type="ECO:0000313" key="3">
    <source>
        <dbReference type="EMBL" id="WCR03813.1"/>
    </source>
</evidence>
<dbReference type="RefSeq" id="WP_076527429.1">
    <property type="nucleotide sequence ID" value="NZ_CP067140.1"/>
</dbReference>
<dbReference type="Proteomes" id="UP001215549">
    <property type="component" value="Chromosome"/>
</dbReference>
<evidence type="ECO:0000256" key="1">
    <source>
        <dbReference type="SAM" id="Phobius"/>
    </source>
</evidence>
<keyword evidence="5" id="KW-1185">Reference proteome</keyword>
<keyword evidence="1" id="KW-1133">Transmembrane helix</keyword>
<dbReference type="AlphaFoldDB" id="A0AA46A6Y6"/>
<dbReference type="Proteomes" id="UP000186216">
    <property type="component" value="Unassembled WGS sequence"/>
</dbReference>
<evidence type="ECO:0000313" key="4">
    <source>
        <dbReference type="Proteomes" id="UP000186216"/>
    </source>
</evidence>
<proteinExistence type="predicted"/>
<keyword evidence="1" id="KW-0472">Membrane</keyword>
<accession>A0AA46A6Y6</accession>